<dbReference type="RefSeq" id="WP_229751402.1">
    <property type="nucleotide sequence ID" value="NZ_BMED01000009.1"/>
</dbReference>
<name>A0A916V0I6_9BURK</name>
<evidence type="ECO:0000313" key="3">
    <source>
        <dbReference type="Proteomes" id="UP000637423"/>
    </source>
</evidence>
<reference evidence="2" key="1">
    <citation type="journal article" date="2014" name="Int. J. Syst. Evol. Microbiol.">
        <title>Complete genome sequence of Corynebacterium casei LMG S-19264T (=DSM 44701T), isolated from a smear-ripened cheese.</title>
        <authorList>
            <consortium name="US DOE Joint Genome Institute (JGI-PGF)"/>
            <person name="Walter F."/>
            <person name="Albersmeier A."/>
            <person name="Kalinowski J."/>
            <person name="Ruckert C."/>
        </authorList>
    </citation>
    <scope>NUCLEOTIDE SEQUENCE</scope>
    <source>
        <strain evidence="2">CGMCC 1.10998</strain>
    </source>
</reference>
<organism evidence="2 3">
    <name type="scientific">Undibacterium terreum</name>
    <dbReference type="NCBI Taxonomy" id="1224302"/>
    <lineage>
        <taxon>Bacteria</taxon>
        <taxon>Pseudomonadati</taxon>
        <taxon>Pseudomonadota</taxon>
        <taxon>Betaproteobacteria</taxon>
        <taxon>Burkholderiales</taxon>
        <taxon>Oxalobacteraceae</taxon>
        <taxon>Undibacterium</taxon>
    </lineage>
</organism>
<dbReference type="EMBL" id="BMED01000009">
    <property type="protein sequence ID" value="GGD00910.1"/>
    <property type="molecule type" value="Genomic_DNA"/>
</dbReference>
<protein>
    <recommendedName>
        <fullName evidence="4">MetA-pathway of phenol degradation</fullName>
    </recommendedName>
</protein>
<dbReference type="Proteomes" id="UP000637423">
    <property type="component" value="Unassembled WGS sequence"/>
</dbReference>
<evidence type="ECO:0000313" key="2">
    <source>
        <dbReference type="EMBL" id="GGD00910.1"/>
    </source>
</evidence>
<keyword evidence="1" id="KW-0732">Signal</keyword>
<feature type="signal peptide" evidence="1">
    <location>
        <begin position="1"/>
        <end position="21"/>
    </location>
</feature>
<gene>
    <name evidence="2" type="ORF">GCM10011396_55630</name>
</gene>
<reference evidence="2" key="2">
    <citation type="submission" date="2020-09" db="EMBL/GenBank/DDBJ databases">
        <authorList>
            <person name="Sun Q."/>
            <person name="Zhou Y."/>
        </authorList>
    </citation>
    <scope>NUCLEOTIDE SEQUENCE</scope>
    <source>
        <strain evidence="2">CGMCC 1.10998</strain>
    </source>
</reference>
<sequence>MFSYKLMIFMLLCGNIEMAMADEEAGVLPYRPSVSSPAQLPQEGQLEFELGGLSSKSGDARRDSLPYLFKLAFNPQWGVLIGGEAYVSARDDSGNRARGIGDTNLVLKRAFLVDDATAFGLELGSKLPSAKDSIGSGRTDYSLNGIFSKDMGRLHMDLNLNFTRLGGVDIGTSKVQTGVSSSFSLPIAEQWGVNFEWSGTRRTGVDSTSQLLGAFTYSPSKRMTIDFGVIRGLNNASPDWALFTGIVVPVAKLW</sequence>
<proteinExistence type="predicted"/>
<evidence type="ECO:0008006" key="4">
    <source>
        <dbReference type="Google" id="ProtNLM"/>
    </source>
</evidence>
<accession>A0A916V0I6</accession>
<feature type="chain" id="PRO_5038092473" description="MetA-pathway of phenol degradation" evidence="1">
    <location>
        <begin position="22"/>
        <end position="254"/>
    </location>
</feature>
<keyword evidence="3" id="KW-1185">Reference proteome</keyword>
<dbReference type="AlphaFoldDB" id="A0A916V0I6"/>
<comment type="caution">
    <text evidence="2">The sequence shown here is derived from an EMBL/GenBank/DDBJ whole genome shotgun (WGS) entry which is preliminary data.</text>
</comment>
<evidence type="ECO:0000256" key="1">
    <source>
        <dbReference type="SAM" id="SignalP"/>
    </source>
</evidence>